<feature type="domain" description="Dihydrodipicolinate reductase N-terminal" evidence="12">
    <location>
        <begin position="4"/>
        <end position="118"/>
    </location>
</feature>
<protein>
    <recommendedName>
        <fullName evidence="9">4-hydroxy-tetrahydrodipicolinate reductase</fullName>
        <ecNumber evidence="9">1.17.1.8</ecNumber>
    </recommendedName>
</protein>
<dbReference type="PIRSF" id="PIRSF000161">
    <property type="entry name" value="DHPR"/>
    <property type="match status" value="1"/>
</dbReference>
<evidence type="ECO:0000256" key="11">
    <source>
        <dbReference type="ARBA" id="ARBA00049396"/>
    </source>
</evidence>
<dbReference type="Pfam" id="PF01113">
    <property type="entry name" value="DapB_N"/>
    <property type="match status" value="1"/>
</dbReference>
<proteinExistence type="inferred from homology"/>
<keyword evidence="4" id="KW-0220">Diaminopimelate biosynthesis</keyword>
<dbReference type="GO" id="GO:0008839">
    <property type="term" value="F:4-hydroxy-tetrahydrodipicolinate reductase"/>
    <property type="evidence" value="ECO:0007669"/>
    <property type="project" value="UniProtKB-EC"/>
</dbReference>
<sequence length="250" mass="25957">MVTPVLVCGRTGTMATLIANAVRDTADLRFAGHLDLRPTAAPDAVDDLVAALRAGAPSDGGTPVVVDFTRREGTARLLEAAERTPCALVVGTSGLTDRDHGLLDRAARRRAVVQAANFSLVLALIRRFVADLATTLPPTWDAAVVDIHHAAKVDAPSATALALARAWGAHRPGGPAHGKARNGNDAPVSSLRFGDAVSEHRLLAGGPAEQIDIGHRVNDRAAFVPGVLAAIRFAGRAAPGRHDLEEALCG</sequence>
<dbReference type="Proteomes" id="UP000261811">
    <property type="component" value="Unassembled WGS sequence"/>
</dbReference>
<accession>A0A372JD46</accession>
<comment type="pathway">
    <text evidence="8">Amino-acid biosynthesis; L-lysine biosynthesis via DAP pathway; (S)-tetrahydrodipicolinate from L-aspartate: step 4/4.</text>
</comment>
<dbReference type="GO" id="GO:0005829">
    <property type="term" value="C:cytosol"/>
    <property type="evidence" value="ECO:0007669"/>
    <property type="project" value="TreeGrafter"/>
</dbReference>
<evidence type="ECO:0000256" key="9">
    <source>
        <dbReference type="ARBA" id="ARBA00038983"/>
    </source>
</evidence>
<dbReference type="InterPro" id="IPR036291">
    <property type="entry name" value="NAD(P)-bd_dom_sf"/>
</dbReference>
<dbReference type="RefSeq" id="WP_117361063.1">
    <property type="nucleotide sequence ID" value="NZ_QURH01000984.1"/>
</dbReference>
<dbReference type="SUPFAM" id="SSF51735">
    <property type="entry name" value="NAD(P)-binding Rossmann-fold domains"/>
    <property type="match status" value="1"/>
</dbReference>
<dbReference type="Gene3D" id="3.30.360.10">
    <property type="entry name" value="Dihydrodipicolinate Reductase, domain 2"/>
    <property type="match status" value="1"/>
</dbReference>
<keyword evidence="15" id="KW-1185">Reference proteome</keyword>
<comment type="similarity">
    <text evidence="1">Belongs to the DapB family.</text>
</comment>
<keyword evidence="3" id="KW-0521">NADP</keyword>
<comment type="catalytic activity">
    <reaction evidence="10">
        <text>(S)-2,3,4,5-tetrahydrodipicolinate + NADP(+) + H2O = (2S,4S)-4-hydroxy-2,3,4,5-tetrahydrodipicolinate + NADPH + H(+)</text>
        <dbReference type="Rhea" id="RHEA:35331"/>
        <dbReference type="ChEBI" id="CHEBI:15377"/>
        <dbReference type="ChEBI" id="CHEBI:15378"/>
        <dbReference type="ChEBI" id="CHEBI:16845"/>
        <dbReference type="ChEBI" id="CHEBI:57783"/>
        <dbReference type="ChEBI" id="CHEBI:58349"/>
        <dbReference type="ChEBI" id="CHEBI:67139"/>
        <dbReference type="EC" id="1.17.1.8"/>
    </reaction>
</comment>
<evidence type="ECO:0000256" key="8">
    <source>
        <dbReference type="ARBA" id="ARBA00037922"/>
    </source>
</evidence>
<dbReference type="GO" id="GO:0009089">
    <property type="term" value="P:lysine biosynthetic process via diaminopimelate"/>
    <property type="evidence" value="ECO:0007669"/>
    <property type="project" value="InterPro"/>
</dbReference>
<dbReference type="InterPro" id="IPR000846">
    <property type="entry name" value="DapB_N"/>
</dbReference>
<evidence type="ECO:0000256" key="2">
    <source>
        <dbReference type="ARBA" id="ARBA00022605"/>
    </source>
</evidence>
<dbReference type="EMBL" id="QURH01000984">
    <property type="protein sequence ID" value="RFU37308.1"/>
    <property type="molecule type" value="Genomic_DNA"/>
</dbReference>
<evidence type="ECO:0000256" key="3">
    <source>
        <dbReference type="ARBA" id="ARBA00022857"/>
    </source>
</evidence>
<organism evidence="14 15">
    <name type="scientific">Actinomadura logoneensis</name>
    <dbReference type="NCBI Taxonomy" id="2293572"/>
    <lineage>
        <taxon>Bacteria</taxon>
        <taxon>Bacillati</taxon>
        <taxon>Actinomycetota</taxon>
        <taxon>Actinomycetes</taxon>
        <taxon>Streptosporangiales</taxon>
        <taxon>Thermomonosporaceae</taxon>
        <taxon>Actinomadura</taxon>
    </lineage>
</organism>
<evidence type="ECO:0000313" key="14">
    <source>
        <dbReference type="EMBL" id="RFU37308.1"/>
    </source>
</evidence>
<dbReference type="EC" id="1.17.1.8" evidence="9"/>
<dbReference type="AlphaFoldDB" id="A0A372JD46"/>
<dbReference type="PANTHER" id="PTHR20836:SF0">
    <property type="entry name" value="4-HYDROXY-TETRAHYDRODIPICOLINATE REDUCTASE 1, CHLOROPLASTIC-RELATED"/>
    <property type="match status" value="1"/>
</dbReference>
<keyword evidence="7" id="KW-0457">Lysine biosynthesis</keyword>
<evidence type="ECO:0000259" key="12">
    <source>
        <dbReference type="Pfam" id="PF01113"/>
    </source>
</evidence>
<evidence type="ECO:0000256" key="5">
    <source>
        <dbReference type="ARBA" id="ARBA00023002"/>
    </source>
</evidence>
<comment type="catalytic activity">
    <reaction evidence="11">
        <text>(S)-2,3,4,5-tetrahydrodipicolinate + NAD(+) + H2O = (2S,4S)-4-hydroxy-2,3,4,5-tetrahydrodipicolinate + NADH + H(+)</text>
        <dbReference type="Rhea" id="RHEA:35323"/>
        <dbReference type="ChEBI" id="CHEBI:15377"/>
        <dbReference type="ChEBI" id="CHEBI:15378"/>
        <dbReference type="ChEBI" id="CHEBI:16845"/>
        <dbReference type="ChEBI" id="CHEBI:57540"/>
        <dbReference type="ChEBI" id="CHEBI:57945"/>
        <dbReference type="ChEBI" id="CHEBI:67139"/>
        <dbReference type="EC" id="1.17.1.8"/>
    </reaction>
</comment>
<dbReference type="Gene3D" id="3.40.50.720">
    <property type="entry name" value="NAD(P)-binding Rossmann-like Domain"/>
    <property type="match status" value="1"/>
</dbReference>
<dbReference type="OrthoDB" id="9790352at2"/>
<evidence type="ECO:0000256" key="10">
    <source>
        <dbReference type="ARBA" id="ARBA00049080"/>
    </source>
</evidence>
<dbReference type="SUPFAM" id="SSF55347">
    <property type="entry name" value="Glyceraldehyde-3-phosphate dehydrogenase-like, C-terminal domain"/>
    <property type="match status" value="1"/>
</dbReference>
<keyword evidence="2" id="KW-0028">Amino-acid biosynthesis</keyword>
<keyword evidence="5" id="KW-0560">Oxidoreductase</keyword>
<dbReference type="PANTHER" id="PTHR20836">
    <property type="entry name" value="DIHYDRODIPICOLINATE REDUCTASE"/>
    <property type="match status" value="1"/>
</dbReference>
<dbReference type="Pfam" id="PF05173">
    <property type="entry name" value="DapB_C"/>
    <property type="match status" value="1"/>
</dbReference>
<name>A0A372JD46_9ACTN</name>
<gene>
    <name evidence="14" type="ORF">DZF91_33540</name>
</gene>
<dbReference type="GO" id="GO:0019877">
    <property type="term" value="P:diaminopimelate biosynthetic process"/>
    <property type="evidence" value="ECO:0007669"/>
    <property type="project" value="UniProtKB-KW"/>
</dbReference>
<keyword evidence="6" id="KW-0520">NAD</keyword>
<evidence type="ECO:0000256" key="7">
    <source>
        <dbReference type="ARBA" id="ARBA00023154"/>
    </source>
</evidence>
<dbReference type="InterPro" id="IPR023940">
    <property type="entry name" value="DHDPR_bac"/>
</dbReference>
<comment type="caution">
    <text evidence="14">The sequence shown here is derived from an EMBL/GenBank/DDBJ whole genome shotgun (WGS) entry which is preliminary data.</text>
</comment>
<evidence type="ECO:0000256" key="4">
    <source>
        <dbReference type="ARBA" id="ARBA00022915"/>
    </source>
</evidence>
<evidence type="ECO:0000256" key="6">
    <source>
        <dbReference type="ARBA" id="ARBA00023027"/>
    </source>
</evidence>
<reference evidence="14 15" key="1">
    <citation type="submission" date="2018-08" db="EMBL/GenBank/DDBJ databases">
        <title>Actinomadura jelena sp. nov., a novel Actinomycete isolated from soil in Chad.</title>
        <authorList>
            <person name="Shi L."/>
        </authorList>
    </citation>
    <scope>NUCLEOTIDE SEQUENCE [LARGE SCALE GENOMIC DNA]</scope>
    <source>
        <strain evidence="14 15">NEAU-G17</strain>
    </source>
</reference>
<evidence type="ECO:0000259" key="13">
    <source>
        <dbReference type="Pfam" id="PF05173"/>
    </source>
</evidence>
<evidence type="ECO:0000313" key="15">
    <source>
        <dbReference type="Proteomes" id="UP000261811"/>
    </source>
</evidence>
<feature type="domain" description="Dihydrodipicolinate reductase C-terminal" evidence="13">
    <location>
        <begin position="124"/>
        <end position="248"/>
    </location>
</feature>
<evidence type="ECO:0000256" key="1">
    <source>
        <dbReference type="ARBA" id="ARBA00006642"/>
    </source>
</evidence>
<dbReference type="InterPro" id="IPR022663">
    <property type="entry name" value="DapB_C"/>
</dbReference>